<organism evidence="2 3">
    <name type="scientific">Marinobacter gudaonensis</name>
    <dbReference type="NCBI Taxonomy" id="375760"/>
    <lineage>
        <taxon>Bacteria</taxon>
        <taxon>Pseudomonadati</taxon>
        <taxon>Pseudomonadota</taxon>
        <taxon>Gammaproteobacteria</taxon>
        <taxon>Pseudomonadales</taxon>
        <taxon>Marinobacteraceae</taxon>
        <taxon>Marinobacter</taxon>
    </lineage>
</organism>
<dbReference type="Pfam" id="PF14346">
    <property type="entry name" value="DUF4398"/>
    <property type="match status" value="1"/>
</dbReference>
<reference evidence="3" key="1">
    <citation type="submission" date="2016-10" db="EMBL/GenBank/DDBJ databases">
        <authorList>
            <person name="Varghese N."/>
            <person name="Submissions S."/>
        </authorList>
    </citation>
    <scope>NUCLEOTIDE SEQUENCE [LARGE SCALE GENOMIC DNA]</scope>
    <source>
        <strain evidence="3">CGMCC 1.6294</strain>
    </source>
</reference>
<evidence type="ECO:0000313" key="3">
    <source>
        <dbReference type="Proteomes" id="UP000199290"/>
    </source>
</evidence>
<evidence type="ECO:0000259" key="1">
    <source>
        <dbReference type="Pfam" id="PF14346"/>
    </source>
</evidence>
<name>A0A1I6GAN1_9GAMM</name>
<dbReference type="Gene3D" id="1.20.1270.390">
    <property type="match status" value="1"/>
</dbReference>
<dbReference type="EMBL" id="FOYV01000001">
    <property type="protein sequence ID" value="SFR39127.1"/>
    <property type="molecule type" value="Genomic_DNA"/>
</dbReference>
<feature type="domain" description="DUF4398" evidence="1">
    <location>
        <begin position="38"/>
        <end position="109"/>
    </location>
</feature>
<accession>A0A1I6GAN1</accession>
<dbReference type="STRING" id="375760.SAMN04488073_0318"/>
<dbReference type="AlphaFoldDB" id="A0A1I6GAN1"/>
<proteinExistence type="predicted"/>
<gene>
    <name evidence="2" type="ORF">SAMN04488073_0318</name>
</gene>
<dbReference type="InterPro" id="IPR025511">
    <property type="entry name" value="DUF4398"/>
</dbReference>
<dbReference type="PROSITE" id="PS51257">
    <property type="entry name" value="PROKAR_LIPOPROTEIN"/>
    <property type="match status" value="1"/>
</dbReference>
<dbReference type="Proteomes" id="UP000199290">
    <property type="component" value="Unassembled WGS sequence"/>
</dbReference>
<evidence type="ECO:0000313" key="2">
    <source>
        <dbReference type="EMBL" id="SFR39127.1"/>
    </source>
</evidence>
<dbReference type="OrthoDB" id="6370526at2"/>
<protein>
    <recommendedName>
        <fullName evidence="1">DUF4398 domain-containing protein</fullName>
    </recommendedName>
</protein>
<sequence length="132" mass="14097">MKLSLAGNVNHRNSLFFTLALTTLLIACASAPLPPTESMNVARDTIARAEQADARQYAGAELEEARAQLVMAEKAVAEESMTKADQLAKQASVAARLAMARTEAAKAAEINREMGRGADALDVEMGRQGEHK</sequence>
<keyword evidence="3" id="KW-1185">Reference proteome</keyword>